<dbReference type="AlphaFoldDB" id="A0A9Q9F409"/>
<name>A0A9Q9F409_9RICK</name>
<evidence type="ECO:0000256" key="2">
    <source>
        <dbReference type="ARBA" id="ARBA00010544"/>
    </source>
</evidence>
<keyword evidence="4 7" id="KW-1133">Transmembrane helix</keyword>
<evidence type="ECO:0000256" key="3">
    <source>
        <dbReference type="ARBA" id="ARBA00022692"/>
    </source>
</evidence>
<feature type="transmembrane region" description="Helical" evidence="7">
    <location>
        <begin position="21"/>
        <end position="39"/>
    </location>
</feature>
<evidence type="ECO:0000313" key="8">
    <source>
        <dbReference type="EMBL" id="UTO55850.1"/>
    </source>
</evidence>
<sequence length="220" mass="24753">MSYSSIFKREVELMIDGNGNFLYVIALFILMISISLFTINREIIVKVLPVLLWICSVFIMQISIHNIFENDYSNGILEQVLMQGYIPEIIVFLKIFSYWVCIGIPISIVSMLIDFCILGDDLYTVVSLGIALSMSLLVVSFISSIGHALILGKSGGTTIAQILILPIIIPILIYFNLLFYNLKNKVYDDYTMLLGVIVISLIPVSIFFVFCAIKLAIEQD</sequence>
<feature type="transmembrane region" description="Helical" evidence="7">
    <location>
        <begin position="51"/>
        <end position="68"/>
    </location>
</feature>
<dbReference type="GO" id="GO:0017004">
    <property type="term" value="P:cytochrome complex assembly"/>
    <property type="evidence" value="ECO:0007669"/>
    <property type="project" value="InterPro"/>
</dbReference>
<evidence type="ECO:0000313" key="9">
    <source>
        <dbReference type="EMBL" id="UTO56765.1"/>
    </source>
</evidence>
<comment type="similarity">
    <text evidence="2 6">Belongs to the CcmB/CycW/HelB family.</text>
</comment>
<dbReference type="GO" id="GO:0015232">
    <property type="term" value="F:heme transmembrane transporter activity"/>
    <property type="evidence" value="ECO:0007669"/>
    <property type="project" value="InterPro"/>
</dbReference>
<feature type="transmembrane region" description="Helical" evidence="7">
    <location>
        <begin position="192"/>
        <end position="217"/>
    </location>
</feature>
<dbReference type="EMBL" id="CP089286">
    <property type="protein sequence ID" value="UTO55850.1"/>
    <property type="molecule type" value="Genomic_DNA"/>
</dbReference>
<dbReference type="InterPro" id="IPR003544">
    <property type="entry name" value="Cyt_c_biogenesis_CcmB"/>
</dbReference>
<keyword evidence="6" id="KW-0201">Cytochrome c-type biogenesis</keyword>
<reference evidence="8" key="1">
    <citation type="journal article" date="2022" name="Microorganisms">
        <title>Assembly and Comparison of Ca. Neoehrlichia mikurensis Genomes.</title>
        <authorList>
            <person name="Azagi T."/>
            <person name="Dirks R.P."/>
            <person name="Yebra-Pimentel E.S."/>
            <person name="Schaap P.J."/>
            <person name="Koehorst J.J."/>
            <person name="Esser H.J."/>
            <person name="Sprong H."/>
        </authorList>
    </citation>
    <scope>NUCLEOTIDE SEQUENCE</scope>
    <source>
        <strain evidence="9">18-2804</strain>
        <strain evidence="8">18-2837</strain>
    </source>
</reference>
<accession>A0A9Q9F409</accession>
<comment type="subcellular location">
    <subcellularLocation>
        <location evidence="6">Cell inner membrane</location>
    </subcellularLocation>
    <subcellularLocation>
        <location evidence="1">Membrane</location>
        <topology evidence="1">Multi-pass membrane protein</topology>
    </subcellularLocation>
</comment>
<evidence type="ECO:0000256" key="4">
    <source>
        <dbReference type="ARBA" id="ARBA00022989"/>
    </source>
</evidence>
<keyword evidence="3 7" id="KW-0812">Transmembrane</keyword>
<comment type="function">
    <text evidence="6">Required for the export of heme to the periplasm for the biogenesis of c-type cytochromes.</text>
</comment>
<gene>
    <name evidence="9" type="ORF">LUA81_02155</name>
    <name evidence="8" type="ORF">LUA82_02175</name>
</gene>
<feature type="transmembrane region" description="Helical" evidence="7">
    <location>
        <begin position="125"/>
        <end position="150"/>
    </location>
</feature>
<evidence type="ECO:0000313" key="10">
    <source>
        <dbReference type="Proteomes" id="UP001059822"/>
    </source>
</evidence>
<proteinExistence type="inferred from homology"/>
<feature type="transmembrane region" description="Helical" evidence="7">
    <location>
        <begin position="162"/>
        <end position="180"/>
    </location>
</feature>
<evidence type="ECO:0000256" key="7">
    <source>
        <dbReference type="SAM" id="Phobius"/>
    </source>
</evidence>
<dbReference type="Proteomes" id="UP001059822">
    <property type="component" value="Chromosome"/>
</dbReference>
<keyword evidence="5 6" id="KW-0472">Membrane</keyword>
<dbReference type="Proteomes" id="UP001059985">
    <property type="component" value="Chromosome"/>
</dbReference>
<keyword evidence="6" id="KW-0997">Cell inner membrane</keyword>
<dbReference type="RefSeq" id="WP_218194404.1">
    <property type="nucleotide sequence ID" value="NZ_CP054597.1"/>
</dbReference>
<dbReference type="GO" id="GO:0016020">
    <property type="term" value="C:membrane"/>
    <property type="evidence" value="ECO:0007669"/>
    <property type="project" value="UniProtKB-SubCell"/>
</dbReference>
<evidence type="ECO:0000256" key="1">
    <source>
        <dbReference type="ARBA" id="ARBA00004141"/>
    </source>
</evidence>
<keyword evidence="6" id="KW-0813">Transport</keyword>
<dbReference type="InterPro" id="IPR026031">
    <property type="entry name" value="Cyt_c_CcmB_bac"/>
</dbReference>
<feature type="transmembrane region" description="Helical" evidence="7">
    <location>
        <begin position="89"/>
        <end position="113"/>
    </location>
</feature>
<keyword evidence="11" id="KW-1185">Reference proteome</keyword>
<keyword evidence="6" id="KW-1003">Cell membrane</keyword>
<protein>
    <recommendedName>
        <fullName evidence="6">Heme exporter protein B</fullName>
    </recommendedName>
</protein>
<evidence type="ECO:0000313" key="11">
    <source>
        <dbReference type="Proteomes" id="UP001059985"/>
    </source>
</evidence>
<organism evidence="8 10">
    <name type="scientific">Neoehrlichia mikurensis</name>
    <dbReference type="NCBI Taxonomy" id="89586"/>
    <lineage>
        <taxon>Bacteria</taxon>
        <taxon>Pseudomonadati</taxon>
        <taxon>Pseudomonadota</taxon>
        <taxon>Alphaproteobacteria</taxon>
        <taxon>Rickettsiales</taxon>
        <taxon>Anaplasmataceae</taxon>
        <taxon>Candidatus Neoehrlichia</taxon>
    </lineage>
</organism>
<evidence type="ECO:0000256" key="6">
    <source>
        <dbReference type="PIRNR" id="PIRNR002764"/>
    </source>
</evidence>
<dbReference type="Pfam" id="PF03379">
    <property type="entry name" value="CcmB"/>
    <property type="match status" value="1"/>
</dbReference>
<dbReference type="PIRSF" id="PIRSF002764">
    <property type="entry name" value="CcmB"/>
    <property type="match status" value="1"/>
</dbReference>
<evidence type="ECO:0000256" key="5">
    <source>
        <dbReference type="ARBA" id="ARBA00023136"/>
    </source>
</evidence>
<dbReference type="EMBL" id="CP089285">
    <property type="protein sequence ID" value="UTO56765.1"/>
    <property type="molecule type" value="Genomic_DNA"/>
</dbReference>